<reference evidence="1" key="1">
    <citation type="submission" date="2018-02" db="EMBL/GenBank/DDBJ databases">
        <title>Rhizophora mucronata_Transcriptome.</title>
        <authorList>
            <person name="Meera S.P."/>
            <person name="Sreeshan A."/>
            <person name="Augustine A."/>
        </authorList>
    </citation>
    <scope>NUCLEOTIDE SEQUENCE</scope>
    <source>
        <tissue evidence="1">Leaf</tissue>
    </source>
</reference>
<evidence type="ECO:0000313" key="1">
    <source>
        <dbReference type="EMBL" id="MBX38070.1"/>
    </source>
</evidence>
<sequence length="17" mass="1973">MSVRLEIQRKTGRVAQT</sequence>
<protein>
    <submittedName>
        <fullName evidence="1">Uncharacterized protein</fullName>
    </submittedName>
</protein>
<organism evidence="1">
    <name type="scientific">Rhizophora mucronata</name>
    <name type="common">Asiatic mangrove</name>
    <dbReference type="NCBI Taxonomy" id="61149"/>
    <lineage>
        <taxon>Eukaryota</taxon>
        <taxon>Viridiplantae</taxon>
        <taxon>Streptophyta</taxon>
        <taxon>Embryophyta</taxon>
        <taxon>Tracheophyta</taxon>
        <taxon>Spermatophyta</taxon>
        <taxon>Magnoliopsida</taxon>
        <taxon>eudicotyledons</taxon>
        <taxon>Gunneridae</taxon>
        <taxon>Pentapetalae</taxon>
        <taxon>rosids</taxon>
        <taxon>fabids</taxon>
        <taxon>Malpighiales</taxon>
        <taxon>Rhizophoraceae</taxon>
        <taxon>Rhizophora</taxon>
    </lineage>
</organism>
<dbReference type="AlphaFoldDB" id="A0A2P2N6K8"/>
<name>A0A2P2N6K8_RHIMU</name>
<dbReference type="EMBL" id="GGEC01057586">
    <property type="protein sequence ID" value="MBX38070.1"/>
    <property type="molecule type" value="Transcribed_RNA"/>
</dbReference>
<accession>A0A2P2N6K8</accession>
<proteinExistence type="predicted"/>